<dbReference type="SUPFAM" id="SSF56112">
    <property type="entry name" value="Protein kinase-like (PK-like)"/>
    <property type="match status" value="1"/>
</dbReference>
<dbReference type="InterPro" id="IPR011009">
    <property type="entry name" value="Kinase-like_dom_sf"/>
</dbReference>
<dbReference type="AlphaFoldDB" id="A0A2S1R2C7"/>
<dbReference type="Pfam" id="PF06293">
    <property type="entry name" value="Kdo"/>
    <property type="match status" value="1"/>
</dbReference>
<sequence>MNKTIHPEFLPQTQEITHIIDNFDTEGVLFIDGKRNRIKLFPLGSMTVNVKSFKVPNILNKLVYRFLRKGKAQRSYEFANILLSKGIGTPQPIAYFENKGPLSLKDSYYMSEQLEADLTYRQLIEIPDYPEHEIILRQFTQFTFRLHELGIEFLDHTPGNTLIKKTGPEKYEFFLVDLNRMNFHSSAMTLKQRVINMAKLTPEIRLVEVMSDEYARLYGSPYSEVLAMMVKYTEYFANRFHRKRRLKEKLGLRKKTK</sequence>
<organism evidence="1 2">
    <name type="scientific">Flavobacterium album</name>
    <dbReference type="NCBI Taxonomy" id="2175091"/>
    <lineage>
        <taxon>Bacteria</taxon>
        <taxon>Pseudomonadati</taxon>
        <taxon>Bacteroidota</taxon>
        <taxon>Flavobacteriia</taxon>
        <taxon>Flavobacteriales</taxon>
        <taxon>Flavobacteriaceae</taxon>
        <taxon>Flavobacterium</taxon>
    </lineage>
</organism>
<name>A0A2S1R2C7_9FLAO</name>
<dbReference type="OrthoDB" id="9773772at2"/>
<evidence type="ECO:0000313" key="2">
    <source>
        <dbReference type="Proteomes" id="UP000244929"/>
    </source>
</evidence>
<dbReference type="KEGG" id="falb:HYN59_17495"/>
<dbReference type="EMBL" id="CP029186">
    <property type="protein sequence ID" value="AWH86795.1"/>
    <property type="molecule type" value="Genomic_DNA"/>
</dbReference>
<proteinExistence type="predicted"/>
<reference evidence="1 2" key="1">
    <citation type="submission" date="2018-04" db="EMBL/GenBank/DDBJ databases">
        <title>Genome sequencing of Flavobacterium sp. HYN0059.</title>
        <authorList>
            <person name="Yi H."/>
            <person name="Baek C."/>
        </authorList>
    </citation>
    <scope>NUCLEOTIDE SEQUENCE [LARGE SCALE GENOMIC DNA]</scope>
    <source>
        <strain evidence="1 2">HYN0059</strain>
    </source>
</reference>
<evidence type="ECO:0000313" key="1">
    <source>
        <dbReference type="EMBL" id="AWH86795.1"/>
    </source>
</evidence>
<dbReference type="Proteomes" id="UP000244929">
    <property type="component" value="Chromosome"/>
</dbReference>
<keyword evidence="2" id="KW-1185">Reference proteome</keyword>
<dbReference type="RefSeq" id="WP_108779517.1">
    <property type="nucleotide sequence ID" value="NZ_CP029186.1"/>
</dbReference>
<protein>
    <submittedName>
        <fullName evidence="1">Kdo domain containing protein</fullName>
    </submittedName>
</protein>
<accession>A0A2S1R2C7</accession>
<gene>
    <name evidence="1" type="ORF">HYN59_17495</name>
</gene>